<dbReference type="EMBL" id="QGKX02000088">
    <property type="protein sequence ID" value="KAF3583654.1"/>
    <property type="molecule type" value="Genomic_DNA"/>
</dbReference>
<organism evidence="2 3">
    <name type="scientific">Brassica cretica</name>
    <name type="common">Mustard</name>
    <dbReference type="NCBI Taxonomy" id="69181"/>
    <lineage>
        <taxon>Eukaryota</taxon>
        <taxon>Viridiplantae</taxon>
        <taxon>Streptophyta</taxon>
        <taxon>Embryophyta</taxon>
        <taxon>Tracheophyta</taxon>
        <taxon>Spermatophyta</taxon>
        <taxon>Magnoliopsida</taxon>
        <taxon>eudicotyledons</taxon>
        <taxon>Gunneridae</taxon>
        <taxon>Pentapetalae</taxon>
        <taxon>rosids</taxon>
        <taxon>malvids</taxon>
        <taxon>Brassicales</taxon>
        <taxon>Brassicaceae</taxon>
        <taxon>Brassiceae</taxon>
        <taxon>Brassica</taxon>
    </lineage>
</organism>
<feature type="region of interest" description="Disordered" evidence="1">
    <location>
        <begin position="206"/>
        <end position="340"/>
    </location>
</feature>
<evidence type="ECO:0000313" key="2">
    <source>
        <dbReference type="EMBL" id="KAF3583654.1"/>
    </source>
</evidence>
<dbReference type="Proteomes" id="UP000712600">
    <property type="component" value="Unassembled WGS sequence"/>
</dbReference>
<dbReference type="AlphaFoldDB" id="A0A8S9RVD4"/>
<name>A0A8S9RVD4_BRACR</name>
<proteinExistence type="predicted"/>
<evidence type="ECO:0000313" key="3">
    <source>
        <dbReference type="Proteomes" id="UP000712600"/>
    </source>
</evidence>
<accession>A0A8S9RVD4</accession>
<feature type="compositionally biased region" description="Basic and acidic residues" evidence="1">
    <location>
        <begin position="252"/>
        <end position="266"/>
    </location>
</feature>
<comment type="caution">
    <text evidence="2">The sequence shown here is derived from an EMBL/GenBank/DDBJ whole genome shotgun (WGS) entry which is preliminary data.</text>
</comment>
<protein>
    <submittedName>
        <fullName evidence="2">Uncharacterized protein</fullName>
    </submittedName>
</protein>
<gene>
    <name evidence="2" type="ORF">F2Q69_00030331</name>
</gene>
<reference evidence="2" key="1">
    <citation type="submission" date="2019-12" db="EMBL/GenBank/DDBJ databases">
        <title>Genome sequencing and annotation of Brassica cretica.</title>
        <authorList>
            <person name="Studholme D.J."/>
            <person name="Sarris P."/>
        </authorList>
    </citation>
    <scope>NUCLEOTIDE SEQUENCE</scope>
    <source>
        <strain evidence="2">PFS-109/04</strain>
        <tissue evidence="2">Leaf</tissue>
    </source>
</reference>
<sequence length="340" mass="38256">MSGRPNETPEDGFKFEFNRELLLACYPEDCARLLHSVKGGPDQLPPVGDLLFKDEYEHAACSSVKSQGDWNVLVEKYDTALRRTRQQVREGEEARKKTDKAFEETRMSYAAELQMCKESMKNLELVLDKVGKEKAELEKARAAESLKYKEEMNRLRKSRRYEVTHERIRSTTKRLSLFTRAEQKEINRARSMKQLPDLSLIVAGKLGTQKGTSGGKVGSPGPETTDAVPVTAEQAFTGGSSQGKNSKKKKRNTEARKEPNEVERTDVGGSSKKDGKKRKARDPPAEDAPKKKKMRKKDSSLPRPSSVCEEELQALVPDATPEAGTLDDDENETIALRRRR</sequence>
<evidence type="ECO:0000256" key="1">
    <source>
        <dbReference type="SAM" id="MobiDB-lite"/>
    </source>
</evidence>